<dbReference type="PANTHER" id="PTHR46226">
    <property type="entry name" value="CRAL-TRIO DOMAIN-CONTAINING PROTEIN"/>
    <property type="match status" value="1"/>
</dbReference>
<name>A0AAN9ELL4_CROPI</name>
<dbReference type="InterPro" id="IPR036865">
    <property type="entry name" value="CRAL-TRIO_dom_sf"/>
</dbReference>
<evidence type="ECO:0000313" key="2">
    <source>
        <dbReference type="Proteomes" id="UP001372338"/>
    </source>
</evidence>
<keyword evidence="2" id="KW-1185">Reference proteome</keyword>
<accession>A0AAN9ELL4</accession>
<protein>
    <submittedName>
        <fullName evidence="1">Uncharacterized protein</fullName>
    </submittedName>
</protein>
<dbReference type="Proteomes" id="UP001372338">
    <property type="component" value="Unassembled WGS sequence"/>
</dbReference>
<gene>
    <name evidence="1" type="ORF">RIF29_30673</name>
</gene>
<organism evidence="1 2">
    <name type="scientific">Crotalaria pallida</name>
    <name type="common">Smooth rattlebox</name>
    <name type="synonym">Crotalaria striata</name>
    <dbReference type="NCBI Taxonomy" id="3830"/>
    <lineage>
        <taxon>Eukaryota</taxon>
        <taxon>Viridiplantae</taxon>
        <taxon>Streptophyta</taxon>
        <taxon>Embryophyta</taxon>
        <taxon>Tracheophyta</taxon>
        <taxon>Spermatophyta</taxon>
        <taxon>Magnoliopsida</taxon>
        <taxon>eudicotyledons</taxon>
        <taxon>Gunneridae</taxon>
        <taxon>Pentapetalae</taxon>
        <taxon>rosids</taxon>
        <taxon>fabids</taxon>
        <taxon>Fabales</taxon>
        <taxon>Fabaceae</taxon>
        <taxon>Papilionoideae</taxon>
        <taxon>50 kb inversion clade</taxon>
        <taxon>genistoids sensu lato</taxon>
        <taxon>core genistoids</taxon>
        <taxon>Crotalarieae</taxon>
        <taxon>Crotalaria</taxon>
    </lineage>
</organism>
<dbReference type="PANTHER" id="PTHR46226:SF6">
    <property type="entry name" value="SEC14P-LIKE PHOSPHATIDYLINOSITOL TRANSFER FAMILY PROTEIN"/>
    <property type="match status" value="1"/>
</dbReference>
<reference evidence="1 2" key="1">
    <citation type="submission" date="2024-01" db="EMBL/GenBank/DDBJ databases">
        <title>The genomes of 5 underutilized Papilionoideae crops provide insights into root nodulation and disease resistanc.</title>
        <authorList>
            <person name="Yuan L."/>
        </authorList>
    </citation>
    <scope>NUCLEOTIDE SEQUENCE [LARGE SCALE GENOMIC DNA]</scope>
    <source>
        <strain evidence="1">ZHUSHIDOU_FW_LH</strain>
        <tissue evidence="1">Leaf</tissue>
    </source>
</reference>
<comment type="caution">
    <text evidence="1">The sequence shown here is derived from an EMBL/GenBank/DDBJ whole genome shotgun (WGS) entry which is preliminary data.</text>
</comment>
<dbReference type="Gene3D" id="3.40.525.10">
    <property type="entry name" value="CRAL-TRIO lipid binding domain"/>
    <property type="match status" value="1"/>
</dbReference>
<proteinExistence type="predicted"/>
<sequence length="112" mass="13011">MLSQWLVHYYVQSHIQINECRVRVILPSASKKHRRPITTCVKVLDMTGLKLSALNQIKMSMKLSVADGHLCNMGRMIEEMESKLRYSLYQAEASQFSLGLLAWRLQLCECFY</sequence>
<evidence type="ECO:0000313" key="1">
    <source>
        <dbReference type="EMBL" id="KAK7257010.1"/>
    </source>
</evidence>
<dbReference type="AlphaFoldDB" id="A0AAN9ELL4"/>
<dbReference type="EMBL" id="JAYWIO010000006">
    <property type="protein sequence ID" value="KAK7257010.1"/>
    <property type="molecule type" value="Genomic_DNA"/>
</dbReference>
<dbReference type="SUPFAM" id="SSF52087">
    <property type="entry name" value="CRAL/TRIO domain"/>
    <property type="match status" value="1"/>
</dbReference>